<feature type="transmembrane region" description="Helical" evidence="1">
    <location>
        <begin position="40"/>
        <end position="56"/>
    </location>
</feature>
<gene>
    <name evidence="2" type="ORF">QHT84_12015</name>
</gene>
<keyword evidence="1" id="KW-0812">Transmembrane</keyword>
<keyword evidence="1" id="KW-0472">Membrane</keyword>
<proteinExistence type="predicted"/>
<reference evidence="2 3" key="1">
    <citation type="submission" date="2023-05" db="EMBL/GenBank/DDBJ databases">
        <title>Flavobacterium sedimenti sp. nov., isolated from the sediment.</title>
        <authorList>
            <person name="Wu N."/>
        </authorList>
    </citation>
    <scope>NUCLEOTIDE SEQUENCE [LARGE SCALE GENOMIC DNA]</scope>
    <source>
        <strain evidence="2 3">YZ-48</strain>
    </source>
</reference>
<dbReference type="Proteomes" id="UP001230035">
    <property type="component" value="Unassembled WGS sequence"/>
</dbReference>
<evidence type="ECO:0000313" key="3">
    <source>
        <dbReference type="Proteomes" id="UP001230035"/>
    </source>
</evidence>
<feature type="transmembrane region" description="Helical" evidence="1">
    <location>
        <begin position="12"/>
        <end position="28"/>
    </location>
</feature>
<accession>A0ABT6XSU0</accession>
<evidence type="ECO:0000313" key="2">
    <source>
        <dbReference type="EMBL" id="MDI9258141.1"/>
    </source>
</evidence>
<evidence type="ECO:0000256" key="1">
    <source>
        <dbReference type="SAM" id="Phobius"/>
    </source>
</evidence>
<sequence length="59" mass="6587">MKNNTNNTVVHNLKLLLNLLFLFAGLYLCMHENSVQHNGLLGTGILLSGYTLMNIAKKE</sequence>
<comment type="caution">
    <text evidence="2">The sequence shown here is derived from an EMBL/GenBank/DDBJ whole genome shotgun (WGS) entry which is preliminary data.</text>
</comment>
<keyword evidence="1" id="KW-1133">Transmembrane helix</keyword>
<organism evidence="2 3">
    <name type="scientific">Flavobacterium sedimenticola</name>
    <dbReference type="NCBI Taxonomy" id="3043286"/>
    <lineage>
        <taxon>Bacteria</taxon>
        <taxon>Pseudomonadati</taxon>
        <taxon>Bacteroidota</taxon>
        <taxon>Flavobacteriia</taxon>
        <taxon>Flavobacteriales</taxon>
        <taxon>Flavobacteriaceae</taxon>
        <taxon>Flavobacterium</taxon>
    </lineage>
</organism>
<protein>
    <submittedName>
        <fullName evidence="2">Uncharacterized protein</fullName>
    </submittedName>
</protein>
<keyword evidence="3" id="KW-1185">Reference proteome</keyword>
<name>A0ABT6XSU0_9FLAO</name>
<dbReference type="RefSeq" id="WP_283239807.1">
    <property type="nucleotide sequence ID" value="NZ_JASGBP010000009.1"/>
</dbReference>
<dbReference type="EMBL" id="JASGBP010000009">
    <property type="protein sequence ID" value="MDI9258141.1"/>
    <property type="molecule type" value="Genomic_DNA"/>
</dbReference>